<name>M1DAL6_SOLTU</name>
<reference evidence="1" key="2">
    <citation type="submission" date="2015-06" db="UniProtKB">
        <authorList>
            <consortium name="EnsemblPlants"/>
        </authorList>
    </citation>
    <scope>IDENTIFICATION</scope>
    <source>
        <strain evidence="1">DM1-3 516 R44</strain>
    </source>
</reference>
<dbReference type="AlphaFoldDB" id="M1DAL6"/>
<reference evidence="2" key="1">
    <citation type="journal article" date="2011" name="Nature">
        <title>Genome sequence and analysis of the tuber crop potato.</title>
        <authorList>
            <consortium name="The Potato Genome Sequencing Consortium"/>
        </authorList>
    </citation>
    <scope>NUCLEOTIDE SEQUENCE [LARGE SCALE GENOMIC DNA]</scope>
    <source>
        <strain evidence="2">cv. DM1-3 516 R44</strain>
    </source>
</reference>
<evidence type="ECO:0000313" key="1">
    <source>
        <dbReference type="EnsemblPlants" id="PGSC0003DMT400085934"/>
    </source>
</evidence>
<dbReference type="Proteomes" id="UP000011115">
    <property type="component" value="Unassembled WGS sequence"/>
</dbReference>
<accession>M1DAL6</accession>
<protein>
    <submittedName>
        <fullName evidence="1">Uncharacterized protein</fullName>
    </submittedName>
</protein>
<proteinExistence type="predicted"/>
<dbReference type="PaxDb" id="4113-PGSC0003DMT400085934"/>
<evidence type="ECO:0000313" key="2">
    <source>
        <dbReference type="Proteomes" id="UP000011115"/>
    </source>
</evidence>
<sequence>MVRGQGCLKTMPSHCLTSLRGSSRPVLATTCRGATHGGKAVCPSLVSCQGSPSGATSQFLVMTTGHGMAHGIALAWWGCSKVEELLVKGPRAVVPLTRREHRREGDLVSRLQGLASMSLRVDHDLYHNSWC</sequence>
<organism evidence="1 2">
    <name type="scientific">Solanum tuberosum</name>
    <name type="common">Potato</name>
    <dbReference type="NCBI Taxonomy" id="4113"/>
    <lineage>
        <taxon>Eukaryota</taxon>
        <taxon>Viridiplantae</taxon>
        <taxon>Streptophyta</taxon>
        <taxon>Embryophyta</taxon>
        <taxon>Tracheophyta</taxon>
        <taxon>Spermatophyta</taxon>
        <taxon>Magnoliopsida</taxon>
        <taxon>eudicotyledons</taxon>
        <taxon>Gunneridae</taxon>
        <taxon>Pentapetalae</taxon>
        <taxon>asterids</taxon>
        <taxon>lamiids</taxon>
        <taxon>Solanales</taxon>
        <taxon>Solanaceae</taxon>
        <taxon>Solanoideae</taxon>
        <taxon>Solaneae</taxon>
        <taxon>Solanum</taxon>
    </lineage>
</organism>
<dbReference type="Gramene" id="PGSC0003DMT400085934">
    <property type="protein sequence ID" value="PGSC0003DMT400085934"/>
    <property type="gene ID" value="PGSC0003DMG400035505"/>
</dbReference>
<dbReference type="HOGENOM" id="CLU_1931288_0_0_1"/>
<dbReference type="InParanoid" id="M1DAL6"/>
<dbReference type="EnsemblPlants" id="PGSC0003DMT400085934">
    <property type="protein sequence ID" value="PGSC0003DMT400085934"/>
    <property type="gene ID" value="PGSC0003DMG400035505"/>
</dbReference>
<keyword evidence="2" id="KW-1185">Reference proteome</keyword>